<organism evidence="1">
    <name type="scientific">Arundo donax</name>
    <name type="common">Giant reed</name>
    <name type="synonym">Donax arundinaceus</name>
    <dbReference type="NCBI Taxonomy" id="35708"/>
    <lineage>
        <taxon>Eukaryota</taxon>
        <taxon>Viridiplantae</taxon>
        <taxon>Streptophyta</taxon>
        <taxon>Embryophyta</taxon>
        <taxon>Tracheophyta</taxon>
        <taxon>Spermatophyta</taxon>
        <taxon>Magnoliopsida</taxon>
        <taxon>Liliopsida</taxon>
        <taxon>Poales</taxon>
        <taxon>Poaceae</taxon>
        <taxon>PACMAD clade</taxon>
        <taxon>Arundinoideae</taxon>
        <taxon>Arundineae</taxon>
        <taxon>Arundo</taxon>
    </lineage>
</organism>
<reference evidence="1" key="1">
    <citation type="submission" date="2014-09" db="EMBL/GenBank/DDBJ databases">
        <authorList>
            <person name="Magalhaes I.L.F."/>
            <person name="Oliveira U."/>
            <person name="Santos F.R."/>
            <person name="Vidigal T.H.D.A."/>
            <person name="Brescovit A.D."/>
            <person name="Santos A.J."/>
        </authorList>
    </citation>
    <scope>NUCLEOTIDE SEQUENCE</scope>
    <source>
        <tissue evidence="1">Shoot tissue taken approximately 20 cm above the soil surface</tissue>
    </source>
</reference>
<evidence type="ECO:0000313" key="1">
    <source>
        <dbReference type="EMBL" id="JAD14766.1"/>
    </source>
</evidence>
<accession>A0A0A8XNC9</accession>
<name>A0A0A8XNC9_ARUDO</name>
<sequence>MCRRMRRI</sequence>
<dbReference type="EMBL" id="GBRH01283129">
    <property type="protein sequence ID" value="JAD14766.1"/>
    <property type="molecule type" value="Transcribed_RNA"/>
</dbReference>
<reference evidence="1" key="2">
    <citation type="journal article" date="2015" name="Data Brief">
        <title>Shoot transcriptome of the giant reed, Arundo donax.</title>
        <authorList>
            <person name="Barrero R.A."/>
            <person name="Guerrero F.D."/>
            <person name="Moolhuijzen P."/>
            <person name="Goolsby J.A."/>
            <person name="Tidwell J."/>
            <person name="Bellgard S.E."/>
            <person name="Bellgard M.I."/>
        </authorList>
    </citation>
    <scope>NUCLEOTIDE SEQUENCE</scope>
    <source>
        <tissue evidence="1">Shoot tissue taken approximately 20 cm above the soil surface</tissue>
    </source>
</reference>
<proteinExistence type="predicted"/>
<protein>
    <submittedName>
        <fullName evidence="1">Uncharacterized protein</fullName>
    </submittedName>
</protein>